<keyword evidence="1" id="KW-1133">Transmembrane helix</keyword>
<dbReference type="PANTHER" id="PTHR23537:SF1">
    <property type="entry name" value="SUGAR TRANSPORTER"/>
    <property type="match status" value="1"/>
</dbReference>
<dbReference type="SUPFAM" id="SSF103473">
    <property type="entry name" value="MFS general substrate transporter"/>
    <property type="match status" value="1"/>
</dbReference>
<name>X1S383_9ZZZZ</name>
<evidence type="ECO:0000256" key="1">
    <source>
        <dbReference type="SAM" id="Phobius"/>
    </source>
</evidence>
<organism evidence="3">
    <name type="scientific">marine sediment metagenome</name>
    <dbReference type="NCBI Taxonomy" id="412755"/>
    <lineage>
        <taxon>unclassified sequences</taxon>
        <taxon>metagenomes</taxon>
        <taxon>ecological metagenomes</taxon>
    </lineage>
</organism>
<dbReference type="InterPro" id="IPR036259">
    <property type="entry name" value="MFS_trans_sf"/>
</dbReference>
<protein>
    <recommendedName>
        <fullName evidence="2">Major facilitator superfamily (MFS) profile domain-containing protein</fullName>
    </recommendedName>
</protein>
<feature type="transmembrane region" description="Helical" evidence="1">
    <location>
        <begin position="12"/>
        <end position="33"/>
    </location>
</feature>
<dbReference type="GO" id="GO:0022857">
    <property type="term" value="F:transmembrane transporter activity"/>
    <property type="evidence" value="ECO:0007669"/>
    <property type="project" value="InterPro"/>
</dbReference>
<dbReference type="GO" id="GO:0005886">
    <property type="term" value="C:plasma membrane"/>
    <property type="evidence" value="ECO:0007669"/>
    <property type="project" value="TreeGrafter"/>
</dbReference>
<dbReference type="InterPro" id="IPR010645">
    <property type="entry name" value="MFS_4"/>
</dbReference>
<dbReference type="InterPro" id="IPR020846">
    <property type="entry name" value="MFS_dom"/>
</dbReference>
<dbReference type="PROSITE" id="PS50850">
    <property type="entry name" value="MFS"/>
    <property type="match status" value="1"/>
</dbReference>
<feature type="non-terminal residue" evidence="3">
    <location>
        <position position="92"/>
    </location>
</feature>
<feature type="domain" description="Major facilitator superfamily (MFS) profile" evidence="2">
    <location>
        <begin position="11"/>
        <end position="92"/>
    </location>
</feature>
<dbReference type="Pfam" id="PF06779">
    <property type="entry name" value="MFS_4"/>
    <property type="match status" value="1"/>
</dbReference>
<dbReference type="EMBL" id="BARW01008795">
    <property type="protein sequence ID" value="GAI87353.1"/>
    <property type="molecule type" value="Genomic_DNA"/>
</dbReference>
<dbReference type="Gene3D" id="1.20.1250.20">
    <property type="entry name" value="MFS general substrate transporter like domains"/>
    <property type="match status" value="1"/>
</dbReference>
<evidence type="ECO:0000313" key="3">
    <source>
        <dbReference type="EMBL" id="GAI87353.1"/>
    </source>
</evidence>
<dbReference type="PANTHER" id="PTHR23537">
    <property type="match status" value="1"/>
</dbReference>
<accession>X1S383</accession>
<comment type="caution">
    <text evidence="3">The sequence shown here is derived from an EMBL/GenBank/DDBJ whole genome shotgun (WGS) entry which is preliminary data.</text>
</comment>
<evidence type="ECO:0000259" key="2">
    <source>
        <dbReference type="PROSITE" id="PS50850"/>
    </source>
</evidence>
<dbReference type="AlphaFoldDB" id="X1S383"/>
<keyword evidence="1" id="KW-0812">Transmembrane</keyword>
<gene>
    <name evidence="3" type="ORF">S12H4_17901</name>
</gene>
<keyword evidence="1" id="KW-0472">Membrane</keyword>
<sequence length="92" mass="9546">MEKKSNHFFYGWIVLAMGTFVVFGSLGLARFGYTLVLPSMQRGLGIANTEAGILATVNLVGYLVLSALGGALAARYGPRIIITAGLILAGGG</sequence>
<proteinExistence type="predicted"/>
<feature type="transmembrane region" description="Helical" evidence="1">
    <location>
        <begin position="53"/>
        <end position="74"/>
    </location>
</feature>
<reference evidence="3" key="1">
    <citation type="journal article" date="2014" name="Front. Microbiol.">
        <title>High frequency of phylogenetically diverse reductive dehalogenase-homologous genes in deep subseafloor sedimentary metagenomes.</title>
        <authorList>
            <person name="Kawai M."/>
            <person name="Futagami T."/>
            <person name="Toyoda A."/>
            <person name="Takaki Y."/>
            <person name="Nishi S."/>
            <person name="Hori S."/>
            <person name="Arai W."/>
            <person name="Tsubouchi T."/>
            <person name="Morono Y."/>
            <person name="Uchiyama I."/>
            <person name="Ito T."/>
            <person name="Fujiyama A."/>
            <person name="Inagaki F."/>
            <person name="Takami H."/>
        </authorList>
    </citation>
    <scope>NUCLEOTIDE SEQUENCE</scope>
    <source>
        <strain evidence="3">Expedition CK06-06</strain>
    </source>
</reference>